<reference evidence="2" key="1">
    <citation type="journal article" date="2013" name="Genetics">
        <title>The draft genome and transcriptome of Panagrellus redivivus are shaped by the harsh demands of a free-living lifestyle.</title>
        <authorList>
            <person name="Srinivasan J."/>
            <person name="Dillman A.R."/>
            <person name="Macchietto M.G."/>
            <person name="Heikkinen L."/>
            <person name="Lakso M."/>
            <person name="Fracchia K.M."/>
            <person name="Antoshechkin I."/>
            <person name="Mortazavi A."/>
            <person name="Wong G."/>
            <person name="Sternberg P.W."/>
        </authorList>
    </citation>
    <scope>NUCLEOTIDE SEQUENCE [LARGE SCALE GENOMIC DNA]</scope>
    <source>
        <strain evidence="2">MT8872</strain>
    </source>
</reference>
<organism evidence="2 3">
    <name type="scientific">Panagrellus redivivus</name>
    <name type="common">Microworm</name>
    <dbReference type="NCBI Taxonomy" id="6233"/>
    <lineage>
        <taxon>Eukaryota</taxon>
        <taxon>Metazoa</taxon>
        <taxon>Ecdysozoa</taxon>
        <taxon>Nematoda</taxon>
        <taxon>Chromadorea</taxon>
        <taxon>Rhabditida</taxon>
        <taxon>Tylenchina</taxon>
        <taxon>Panagrolaimomorpha</taxon>
        <taxon>Panagrolaimoidea</taxon>
        <taxon>Panagrolaimidae</taxon>
        <taxon>Panagrellus</taxon>
    </lineage>
</organism>
<evidence type="ECO:0000313" key="2">
    <source>
        <dbReference type="Proteomes" id="UP000492821"/>
    </source>
</evidence>
<dbReference type="Proteomes" id="UP000492821">
    <property type="component" value="Unassembled WGS sequence"/>
</dbReference>
<feature type="transmembrane region" description="Helical" evidence="1">
    <location>
        <begin position="17"/>
        <end position="38"/>
    </location>
</feature>
<sequence length="96" mass="11226">MLFTFNFNLKRYFHNKYSLAGIILLHFIMYFVIASVILQGMTDNDSLRKTIVNETGMVLLPYFHESSLVYVGAERHNWTIHTCYNEESSCVNPKVE</sequence>
<keyword evidence="1" id="KW-0472">Membrane</keyword>
<evidence type="ECO:0000313" key="3">
    <source>
        <dbReference type="WBParaSite" id="Pan_g6197.t1"/>
    </source>
</evidence>
<accession>A0A7E4W216</accession>
<dbReference type="AlphaFoldDB" id="A0A7E4W216"/>
<proteinExistence type="predicted"/>
<name>A0A7E4W216_PANRE</name>
<protein>
    <submittedName>
        <fullName evidence="3">Uncharacterized protein</fullName>
    </submittedName>
</protein>
<dbReference type="WBParaSite" id="Pan_g6197.t1">
    <property type="protein sequence ID" value="Pan_g6197.t1"/>
    <property type="gene ID" value="Pan_g6197"/>
</dbReference>
<keyword evidence="1" id="KW-1133">Transmembrane helix</keyword>
<evidence type="ECO:0000256" key="1">
    <source>
        <dbReference type="SAM" id="Phobius"/>
    </source>
</evidence>
<keyword evidence="1" id="KW-0812">Transmembrane</keyword>
<keyword evidence="2" id="KW-1185">Reference proteome</keyword>
<reference evidence="3" key="2">
    <citation type="submission" date="2020-10" db="UniProtKB">
        <authorList>
            <consortium name="WormBaseParasite"/>
        </authorList>
    </citation>
    <scope>IDENTIFICATION</scope>
</reference>